<evidence type="ECO:0000259" key="7">
    <source>
        <dbReference type="Pfam" id="PF23262"/>
    </source>
</evidence>
<dbReference type="Pfam" id="PF06813">
    <property type="entry name" value="Nodulin-like"/>
    <property type="match status" value="1"/>
</dbReference>
<dbReference type="EMBL" id="LR862134">
    <property type="protein sequence ID" value="CAD1839495.1"/>
    <property type="molecule type" value="Genomic_DNA"/>
</dbReference>
<feature type="domain" description="Nodulin-like" evidence="6">
    <location>
        <begin position="12"/>
        <end position="259"/>
    </location>
</feature>
<feature type="transmembrane region" description="Helical" evidence="5">
    <location>
        <begin position="241"/>
        <end position="264"/>
    </location>
</feature>
<feature type="transmembrane region" description="Helical" evidence="5">
    <location>
        <begin position="108"/>
        <end position="130"/>
    </location>
</feature>
<reference evidence="8" key="1">
    <citation type="submission" date="2020-07" db="EMBL/GenBank/DDBJ databases">
        <authorList>
            <person name="Lin J."/>
        </authorList>
    </citation>
    <scope>NUCLEOTIDE SEQUENCE</scope>
</reference>
<dbReference type="InterPro" id="IPR056555">
    <property type="entry name" value="NFD4_C"/>
</dbReference>
<evidence type="ECO:0000256" key="1">
    <source>
        <dbReference type="ARBA" id="ARBA00004141"/>
    </source>
</evidence>
<feature type="transmembrane region" description="Helical" evidence="5">
    <location>
        <begin position="208"/>
        <end position="229"/>
    </location>
</feature>
<protein>
    <submittedName>
        <fullName evidence="8">Uncharacterized protein</fullName>
    </submittedName>
</protein>
<feature type="transmembrane region" description="Helical" evidence="5">
    <location>
        <begin position="385"/>
        <end position="407"/>
    </location>
</feature>
<feature type="transmembrane region" description="Helical" evidence="5">
    <location>
        <begin position="470"/>
        <end position="491"/>
    </location>
</feature>
<feature type="transmembrane region" description="Helical" evidence="5">
    <location>
        <begin position="360"/>
        <end position="379"/>
    </location>
</feature>
<evidence type="ECO:0000256" key="3">
    <source>
        <dbReference type="ARBA" id="ARBA00022989"/>
    </source>
</evidence>
<comment type="subcellular location">
    <subcellularLocation>
        <location evidence="1">Membrane</location>
        <topology evidence="1">Multi-pass membrane protein</topology>
    </subcellularLocation>
</comment>
<dbReference type="GO" id="GO:0016020">
    <property type="term" value="C:membrane"/>
    <property type="evidence" value="ECO:0007669"/>
    <property type="project" value="UniProtKB-SubCell"/>
</dbReference>
<feature type="transmembrane region" description="Helical" evidence="5">
    <location>
        <begin position="173"/>
        <end position="192"/>
    </location>
</feature>
<name>A0A6V7Q9G3_ANACO</name>
<dbReference type="InterPro" id="IPR010658">
    <property type="entry name" value="Nodulin-like"/>
</dbReference>
<proteinExistence type="predicted"/>
<dbReference type="Gene3D" id="1.20.1250.20">
    <property type="entry name" value="MFS general substrate transporter like domains"/>
    <property type="match status" value="2"/>
</dbReference>
<keyword evidence="4 5" id="KW-0472">Membrane</keyword>
<dbReference type="AlphaFoldDB" id="A0A6V7Q9G3"/>
<evidence type="ECO:0000256" key="5">
    <source>
        <dbReference type="SAM" id="Phobius"/>
    </source>
</evidence>
<evidence type="ECO:0000313" key="8">
    <source>
        <dbReference type="EMBL" id="CAD1839495.1"/>
    </source>
</evidence>
<dbReference type="Pfam" id="PF23262">
    <property type="entry name" value="NFD4_C"/>
    <property type="match status" value="1"/>
</dbReference>
<keyword evidence="2 5" id="KW-0812">Transmembrane</keyword>
<feature type="transmembrane region" description="Helical" evidence="5">
    <location>
        <begin position="419"/>
        <end position="443"/>
    </location>
</feature>
<evidence type="ECO:0000256" key="2">
    <source>
        <dbReference type="ARBA" id="ARBA00022692"/>
    </source>
</evidence>
<feature type="transmembrane region" description="Helical" evidence="5">
    <location>
        <begin position="327"/>
        <end position="348"/>
    </location>
</feature>
<feature type="transmembrane region" description="Helical" evidence="5">
    <location>
        <begin position="293"/>
        <end position="315"/>
    </location>
</feature>
<evidence type="ECO:0000256" key="4">
    <source>
        <dbReference type="ARBA" id="ARBA00023136"/>
    </source>
</evidence>
<dbReference type="PANTHER" id="PTHR21576:SF154">
    <property type="entry name" value="OS04G0502800 PROTEIN"/>
    <property type="match status" value="1"/>
</dbReference>
<accession>A0A6V7Q9G3</accession>
<feature type="domain" description="NFD4 C-terminal" evidence="7">
    <location>
        <begin position="288"/>
        <end position="497"/>
    </location>
</feature>
<keyword evidence="3 5" id="KW-1133">Transmembrane helix</keyword>
<gene>
    <name evidence="8" type="ORF">CB5_LOCUS22706</name>
</gene>
<dbReference type="CDD" id="cd17354">
    <property type="entry name" value="MFS_Mch1p_like"/>
    <property type="match status" value="1"/>
</dbReference>
<dbReference type="PANTHER" id="PTHR21576">
    <property type="entry name" value="UNCHARACTERIZED NODULIN-LIKE PROTEIN"/>
    <property type="match status" value="1"/>
</dbReference>
<evidence type="ECO:0000259" key="6">
    <source>
        <dbReference type="Pfam" id="PF06813"/>
    </source>
</evidence>
<organism evidence="8">
    <name type="scientific">Ananas comosus var. bracteatus</name>
    <name type="common">red pineapple</name>
    <dbReference type="NCBI Taxonomy" id="296719"/>
    <lineage>
        <taxon>Eukaryota</taxon>
        <taxon>Viridiplantae</taxon>
        <taxon>Streptophyta</taxon>
        <taxon>Embryophyta</taxon>
        <taxon>Tracheophyta</taxon>
        <taxon>Spermatophyta</taxon>
        <taxon>Magnoliopsida</taxon>
        <taxon>Liliopsida</taxon>
        <taxon>Poales</taxon>
        <taxon>Bromeliaceae</taxon>
        <taxon>Bromelioideae</taxon>
        <taxon>Ananas</taxon>
    </lineage>
</organism>
<feature type="transmembrane region" description="Helical" evidence="5">
    <location>
        <begin position="142"/>
        <end position="161"/>
    </location>
</feature>
<sequence length="514" mass="55365">MAGAVKAGSRPPWVGLAAAVWVQVAAGSGYNFPLYSHSLKSVLGYSQQQLTMLGVANDVGENFGMVPGVLCNRLPPSLVLLIGAASSFLGFGLIWLAVSQTLPGIPYWLLWIALCIATNSSAWLGTAVLVTNMRNFPLSRGAVAGILKGYVGLSAAVYTVLYTGVLHNSSTKLLLFLTLGIPAICLAMMYFVRPCTPALEDDSTEHGHFLFTQISSVVLGVYLLTTTILDDVLSLSHAGTYALFGVMILLLLAPLAIPIKMTLYRRGGAVKKKRRPKRGEDFEFREALIKADFWLLFTVYFLGVGSGVTVLNNLAQIGIATGADDTTILLCLFSFCNFVGRLGGGVVSEHFVRSRMLPRPVWMACAQVIMVISYLLFASALNGTLYASTALLGICYGVQFSVMVPTVSELFGLKHFGMMYNFMLLGNPLGALLFSGFLAGYVYDKEVAKQNPGLFDNSSVSCVGPNCFRLTFLVLAGVCSLGTLLSVILTVRIRPVYQMLYAGGSFRLPRSSLH</sequence>
<feature type="transmembrane region" description="Helical" evidence="5">
    <location>
        <begin position="78"/>
        <end position="96"/>
    </location>
</feature>
<dbReference type="SUPFAM" id="SSF103473">
    <property type="entry name" value="MFS general substrate transporter"/>
    <property type="match status" value="2"/>
</dbReference>
<dbReference type="InterPro" id="IPR036259">
    <property type="entry name" value="MFS_trans_sf"/>
</dbReference>